<keyword evidence="4 5" id="KW-0732">Signal</keyword>
<dbReference type="GO" id="GO:0030313">
    <property type="term" value="C:cell envelope"/>
    <property type="evidence" value="ECO:0007669"/>
    <property type="project" value="UniProtKB-SubCell"/>
</dbReference>
<evidence type="ECO:0000256" key="1">
    <source>
        <dbReference type="ARBA" id="ARBA00004196"/>
    </source>
</evidence>
<dbReference type="SUPFAM" id="SSF53850">
    <property type="entry name" value="Periplasmic binding protein-like II"/>
    <property type="match status" value="1"/>
</dbReference>
<dbReference type="CDD" id="cd13585">
    <property type="entry name" value="PBP2_TMBP_like"/>
    <property type="match status" value="1"/>
</dbReference>
<reference evidence="6 7" key="1">
    <citation type="submission" date="2019-09" db="EMBL/GenBank/DDBJ databases">
        <title>Phylogeny of genus Pseudoclavibacter and closely related genus.</title>
        <authorList>
            <person name="Li Y."/>
        </authorList>
    </citation>
    <scope>NUCLEOTIDE SEQUENCE [LARGE SCALE GENOMIC DNA]</scope>
    <source>
        <strain evidence="6 7">DSM 23821</strain>
    </source>
</reference>
<dbReference type="AlphaFoldDB" id="A0A7J5BQ11"/>
<dbReference type="PANTHER" id="PTHR43649:SF31">
    <property type="entry name" value="SN-GLYCEROL-3-PHOSPHATE-BINDING PERIPLASMIC PROTEIN UGPB"/>
    <property type="match status" value="1"/>
</dbReference>
<gene>
    <name evidence="6" type="ORF">F8O01_12325</name>
</gene>
<feature type="chain" id="PRO_5039598803" evidence="5">
    <location>
        <begin position="21"/>
        <end position="442"/>
    </location>
</feature>
<dbReference type="RefSeq" id="WP_158041201.1">
    <property type="nucleotide sequence ID" value="NZ_JACCFV010000001.1"/>
</dbReference>
<organism evidence="6 7">
    <name type="scientific">Pseudoclavibacter chungangensis</name>
    <dbReference type="NCBI Taxonomy" id="587635"/>
    <lineage>
        <taxon>Bacteria</taxon>
        <taxon>Bacillati</taxon>
        <taxon>Actinomycetota</taxon>
        <taxon>Actinomycetes</taxon>
        <taxon>Micrococcales</taxon>
        <taxon>Microbacteriaceae</taxon>
        <taxon>Pseudoclavibacter</taxon>
    </lineage>
</organism>
<accession>A0A7J5BQ11</accession>
<dbReference type="InterPro" id="IPR050490">
    <property type="entry name" value="Bact_solute-bd_prot1"/>
</dbReference>
<dbReference type="EMBL" id="WBJZ01000015">
    <property type="protein sequence ID" value="KAB1655399.1"/>
    <property type="molecule type" value="Genomic_DNA"/>
</dbReference>
<evidence type="ECO:0000313" key="6">
    <source>
        <dbReference type="EMBL" id="KAB1655399.1"/>
    </source>
</evidence>
<evidence type="ECO:0000313" key="7">
    <source>
        <dbReference type="Proteomes" id="UP000467240"/>
    </source>
</evidence>
<dbReference type="Proteomes" id="UP000467240">
    <property type="component" value="Unassembled WGS sequence"/>
</dbReference>
<dbReference type="InterPro" id="IPR006059">
    <property type="entry name" value="SBP"/>
</dbReference>
<evidence type="ECO:0000256" key="2">
    <source>
        <dbReference type="ARBA" id="ARBA00008520"/>
    </source>
</evidence>
<dbReference type="PROSITE" id="PS51257">
    <property type="entry name" value="PROKAR_LIPOPROTEIN"/>
    <property type="match status" value="1"/>
</dbReference>
<dbReference type="PANTHER" id="PTHR43649">
    <property type="entry name" value="ARABINOSE-BINDING PROTEIN-RELATED"/>
    <property type="match status" value="1"/>
</dbReference>
<keyword evidence="7" id="KW-1185">Reference proteome</keyword>
<sequence>MKPRKSASLAVGTVALLALAGCASGGGAGGDGSGDITLRLWDEQVATAYEASIDAFEAANPGVTVTIDVVPWADYFTTLRQDVAAGGGDDVFWLNGSYYQDYADNGLLRPVSETLGADAASAWSASAVEQYTRDGELWGVPQLVDGGSALYYNADLLAAAGVTPEQLQDLVWSPSDAAADTFKPVVQQLTVDAQGRNATDPAFDANQVASWGFNAAQDTQNVLLNFIGSNGGTYQTEDGAMTFTDPKTEEALAYVVDLINQAKVAPPASSTNGDGDYTRDQFLQGKIALFESGTYNLANVQQGAAFDWGVVEIPSGPEGKVTTSPAVIAAANANSSNPDAVTKLLQWLGSAEGNAYIGAEGAAVPAVTDARAQYDAYWQGLGVDVSPFFTVLDGADPLPAVTGQNYGAVLDAFKPHLDEVFLGTVDVPTGLEQAQQAADAVN</sequence>
<comment type="caution">
    <text evidence="6">The sequence shown here is derived from an EMBL/GenBank/DDBJ whole genome shotgun (WGS) entry which is preliminary data.</text>
</comment>
<protein>
    <submittedName>
        <fullName evidence="6">Sugar ABC transporter substrate-binding protein</fullName>
    </submittedName>
</protein>
<evidence type="ECO:0000256" key="3">
    <source>
        <dbReference type="ARBA" id="ARBA00022448"/>
    </source>
</evidence>
<evidence type="ECO:0000256" key="5">
    <source>
        <dbReference type="SAM" id="SignalP"/>
    </source>
</evidence>
<dbReference type="Pfam" id="PF01547">
    <property type="entry name" value="SBP_bac_1"/>
    <property type="match status" value="1"/>
</dbReference>
<comment type="similarity">
    <text evidence="2">Belongs to the bacterial solute-binding protein 1 family.</text>
</comment>
<feature type="signal peptide" evidence="5">
    <location>
        <begin position="1"/>
        <end position="20"/>
    </location>
</feature>
<name>A0A7J5BQ11_9MICO</name>
<comment type="subcellular location">
    <subcellularLocation>
        <location evidence="1">Cell envelope</location>
    </subcellularLocation>
</comment>
<evidence type="ECO:0000256" key="4">
    <source>
        <dbReference type="ARBA" id="ARBA00022729"/>
    </source>
</evidence>
<dbReference type="OrthoDB" id="1650177at2"/>
<keyword evidence="3" id="KW-0813">Transport</keyword>
<proteinExistence type="inferred from homology"/>
<dbReference type="Gene3D" id="3.40.190.10">
    <property type="entry name" value="Periplasmic binding protein-like II"/>
    <property type="match status" value="1"/>
</dbReference>